<dbReference type="PIRSF" id="PIRSF032543">
    <property type="entry name" value="UCP032543_ParB-like"/>
    <property type="match status" value="1"/>
</dbReference>
<proteinExistence type="predicted"/>
<evidence type="ECO:0000313" key="2">
    <source>
        <dbReference type="EMBL" id="KAB7706220.1"/>
    </source>
</evidence>
<sequence length="253" mass="29566">MNSVVSSLKLLPIDLIDLHEDYEPSRLIKTIANIENDQFLRHPILVTRLANDRYLVLDGVHRFMSLKKLGYTKVPVQEVTKNEFTFTVWHHLVKSGNWYKELLHNPNLPWVKDKKEGSLFIEMITNKNDRHFLYKDDIAPHFLESWHTVVSSYTKHHDVTRIPQESDFSPQAEEVLIIYGALDYDLIAQYVMDGNKLPAGVTRFQVNGRLLNLQAPLALLQESSQFEAEWAELLRKSEQSLRCYVEKVYLCER</sequence>
<dbReference type="SUPFAM" id="SSF110849">
    <property type="entry name" value="ParB/Sulfiredoxin"/>
    <property type="match status" value="1"/>
</dbReference>
<dbReference type="Gene3D" id="3.90.1530.10">
    <property type="entry name" value="Conserved hypothetical protein from pyrococcus furiosus pfu- 392566-001, ParB domain"/>
    <property type="match status" value="1"/>
</dbReference>
<evidence type="ECO:0000259" key="1">
    <source>
        <dbReference type="SMART" id="SM00470"/>
    </source>
</evidence>
<dbReference type="RefSeq" id="WP_152152102.1">
    <property type="nucleotide sequence ID" value="NZ_WEIO01000006.1"/>
</dbReference>
<dbReference type="SMART" id="SM00470">
    <property type="entry name" value="ParB"/>
    <property type="match status" value="1"/>
</dbReference>
<dbReference type="InterPro" id="IPR016999">
    <property type="entry name" value="SbnI-like"/>
</dbReference>
<dbReference type="InterPro" id="IPR036086">
    <property type="entry name" value="ParB/Sulfiredoxin_sf"/>
</dbReference>
<evidence type="ECO:0000313" key="3">
    <source>
        <dbReference type="Proteomes" id="UP000429595"/>
    </source>
</evidence>
<feature type="domain" description="ParB-like N-terminal" evidence="1">
    <location>
        <begin position="9"/>
        <end position="92"/>
    </location>
</feature>
<accession>A0A6I1FPL2</accession>
<dbReference type="EMBL" id="WEIO01000006">
    <property type="protein sequence ID" value="KAB7706220.1"/>
    <property type="molecule type" value="Genomic_DNA"/>
</dbReference>
<dbReference type="AlphaFoldDB" id="A0A6I1FPL2"/>
<gene>
    <name evidence="2" type="ORF">F9802_11590</name>
</gene>
<dbReference type="InterPro" id="IPR037953">
    <property type="entry name" value="SbnI-like_N"/>
</dbReference>
<organism evidence="2 3">
    <name type="scientific">Bacillus aerolatus</name>
    <dbReference type="NCBI Taxonomy" id="2653354"/>
    <lineage>
        <taxon>Bacteria</taxon>
        <taxon>Bacillati</taxon>
        <taxon>Bacillota</taxon>
        <taxon>Bacilli</taxon>
        <taxon>Bacillales</taxon>
        <taxon>Bacillaceae</taxon>
        <taxon>Bacillus</taxon>
    </lineage>
</organism>
<dbReference type="Proteomes" id="UP000429595">
    <property type="component" value="Unassembled WGS sequence"/>
</dbReference>
<name>A0A6I1FPL2_9BACI</name>
<keyword evidence="3" id="KW-1185">Reference proteome</keyword>
<comment type="caution">
    <text evidence="2">The sequence shown here is derived from an EMBL/GenBank/DDBJ whole genome shotgun (WGS) entry which is preliminary data.</text>
</comment>
<dbReference type="InterPro" id="IPR003115">
    <property type="entry name" value="ParB_N"/>
</dbReference>
<reference evidence="2 3" key="1">
    <citation type="submission" date="2019-10" db="EMBL/GenBank/DDBJ databases">
        <title>Bacillus aerolatum sp. nov., isolated from bioaerosol of sport playgrounds.</title>
        <authorList>
            <person name="Chen P."/>
            <person name="Zhang G."/>
        </authorList>
    </citation>
    <scope>NUCLEOTIDE SEQUENCE [LARGE SCALE GENOMIC DNA]</scope>
    <source>
        <strain evidence="2 3">CX253</strain>
    </source>
</reference>
<dbReference type="CDD" id="cd16388">
    <property type="entry name" value="SbnI_like_N"/>
    <property type="match status" value="1"/>
</dbReference>
<protein>
    <submittedName>
        <fullName evidence="2">Siderophore biosynthesis protein SbnI</fullName>
    </submittedName>
</protein>